<organism evidence="2">
    <name type="scientific">hydrothermal vent metagenome</name>
    <dbReference type="NCBI Taxonomy" id="652676"/>
    <lineage>
        <taxon>unclassified sequences</taxon>
        <taxon>metagenomes</taxon>
        <taxon>ecological metagenomes</taxon>
    </lineage>
</organism>
<evidence type="ECO:0000259" key="1">
    <source>
        <dbReference type="Pfam" id="PF13406"/>
    </source>
</evidence>
<reference evidence="2" key="1">
    <citation type="submission" date="2018-06" db="EMBL/GenBank/DDBJ databases">
        <authorList>
            <person name="Zhirakovskaya E."/>
        </authorList>
    </citation>
    <scope>NUCLEOTIDE SEQUENCE</scope>
</reference>
<protein>
    <submittedName>
        <fullName evidence="2">Membrane-bound lytic murein transglycosylase B</fullName>
    </submittedName>
</protein>
<dbReference type="InterPro" id="IPR023346">
    <property type="entry name" value="Lysozyme-like_dom_sf"/>
</dbReference>
<dbReference type="InterPro" id="IPR043426">
    <property type="entry name" value="MltB-like"/>
</dbReference>
<evidence type="ECO:0000313" key="2">
    <source>
        <dbReference type="EMBL" id="VAW93877.1"/>
    </source>
</evidence>
<dbReference type="GO" id="GO:0009253">
    <property type="term" value="P:peptidoglycan catabolic process"/>
    <property type="evidence" value="ECO:0007669"/>
    <property type="project" value="TreeGrafter"/>
</dbReference>
<dbReference type="SUPFAM" id="SSF53955">
    <property type="entry name" value="Lysozyme-like"/>
    <property type="match status" value="1"/>
</dbReference>
<dbReference type="CDD" id="cd13399">
    <property type="entry name" value="Slt35-like"/>
    <property type="match status" value="1"/>
</dbReference>
<dbReference type="InterPro" id="IPR011757">
    <property type="entry name" value="Lytic_transglycosylase_MltB"/>
</dbReference>
<dbReference type="InterPro" id="IPR031304">
    <property type="entry name" value="SLT_2"/>
</dbReference>
<feature type="domain" description="Transglycosylase SLT" evidence="1">
    <location>
        <begin position="35"/>
        <end position="326"/>
    </location>
</feature>
<dbReference type="FunFam" id="1.10.8.350:FF:000001">
    <property type="entry name" value="Lytic murein transglycosylase B"/>
    <property type="match status" value="1"/>
</dbReference>
<name>A0A3B1A2R3_9ZZZZ</name>
<sequence>MYCCKPLISAFILLFALPSFSFTAFAAEPVSFEDKAEINKFIDEMVAEHKFDKAELTALFDKVRFHQSIIDAISRPAEGKPWYEYRPIFVTRSRVRGGVIFWQENEEIIKQVAEKYKVKPEIIVAIIGVETRYGRHKGTYPILDSLATLAFAYPPRAKFFRSELKHYLLMAKEEGFDPLNQKGSYAGAMGMPQFISSSFRRYAVDFDGDGKRDLWNNPADALGSVGNYFKRHGWVAGKPVAHKVEVSGIKYKEILTKSLKPKYSQDELMLAGVTLPGDIPTNAKGNLLELDSGDGPEYWVIWNNFYVISRYNHSALYSLAVFQLSQEILASR</sequence>
<gene>
    <name evidence="2" type="ORF">MNBD_GAMMA21-166</name>
</gene>
<dbReference type="Gene3D" id="1.10.530.10">
    <property type="match status" value="1"/>
</dbReference>
<dbReference type="Gene3D" id="1.10.8.350">
    <property type="entry name" value="Bacterial muramidase"/>
    <property type="match status" value="1"/>
</dbReference>
<dbReference type="PANTHER" id="PTHR30163">
    <property type="entry name" value="MEMBRANE-BOUND LYTIC MUREIN TRANSGLYCOSYLASE B"/>
    <property type="match status" value="1"/>
</dbReference>
<dbReference type="EMBL" id="UOFR01000023">
    <property type="protein sequence ID" value="VAW93877.1"/>
    <property type="molecule type" value="Genomic_DNA"/>
</dbReference>
<accession>A0A3B1A2R3</accession>
<dbReference type="GO" id="GO:0008933">
    <property type="term" value="F:peptidoglycan lytic transglycosylase activity"/>
    <property type="evidence" value="ECO:0007669"/>
    <property type="project" value="TreeGrafter"/>
</dbReference>
<proteinExistence type="predicted"/>
<dbReference type="Pfam" id="PF13406">
    <property type="entry name" value="SLT_2"/>
    <property type="match status" value="1"/>
</dbReference>
<dbReference type="AlphaFoldDB" id="A0A3B1A2R3"/>
<dbReference type="NCBIfam" id="TIGR02282">
    <property type="entry name" value="MltB"/>
    <property type="match status" value="1"/>
</dbReference>
<dbReference type="PANTHER" id="PTHR30163:SF9">
    <property type="entry name" value="MEMBRANE-BOUND LYTIC MUREIN TRANSGLYCOSYLASE B"/>
    <property type="match status" value="1"/>
</dbReference>